<keyword evidence="1 2" id="KW-0728">SH3 domain</keyword>
<feature type="region of interest" description="Disordered" evidence="3">
    <location>
        <begin position="257"/>
        <end position="292"/>
    </location>
</feature>
<feature type="signal peptide" evidence="5">
    <location>
        <begin position="1"/>
        <end position="18"/>
    </location>
</feature>
<evidence type="ECO:0000256" key="5">
    <source>
        <dbReference type="SAM" id="SignalP"/>
    </source>
</evidence>
<evidence type="ECO:0000256" key="4">
    <source>
        <dbReference type="SAM" id="Phobius"/>
    </source>
</evidence>
<protein>
    <recommendedName>
        <fullName evidence="6">SH3 domain-containing protein</fullName>
    </recommendedName>
</protein>
<evidence type="ECO:0000313" key="7">
    <source>
        <dbReference type="EMBL" id="CEH19481.1"/>
    </source>
</evidence>
<sequence>MFGIALALGLSMAISAKAQGALDGQCVSLQGSVQCPSFQDAYINPQNLSSAWPWFASVTNVTTFDQQFAAYFTDPNRFLAEKLGRQLACNRTAALNTTLQYERTILCGQFSQISYSAQCNVANRADPIMVCQDTCLTYSAAQSEIVQNPAICTPDANLTTARNTTRYNTLQRDYVTCTDWTSLVSTNNQTCVEGDANEGNCGFGPGISNQLCAACDPSGNRTVPACCYANNTALSGCASYGHPGAAAILPTTSVGTAMASPTASSSSSAPSSNPSGAGSAGTDQAGSSSEGTGLSRGGLAGLIVGVIIGALVLGGLAVFALLGRKRRNESGAAGVYPDPNRPISGVTTSSGTDGRGTTVASARDQYTGQEIFPGEDVIAVYPYNASLNDELTLEPDQRITIVRLYDDGWALGRAADGQEGALPLVCVSSTKGEIPRIGGGSSGTGTGTGTETENESGNEAFTSGASVDGAVTADEGGFTSDASRVQGRR</sequence>
<evidence type="ECO:0000256" key="3">
    <source>
        <dbReference type="SAM" id="MobiDB-lite"/>
    </source>
</evidence>
<accession>A0A0P1BST4</accession>
<feature type="region of interest" description="Disordered" evidence="3">
    <location>
        <begin position="330"/>
        <end position="359"/>
    </location>
</feature>
<keyword evidence="4" id="KW-1133">Transmembrane helix</keyword>
<name>A0A0P1BST4_9BASI</name>
<dbReference type="InterPro" id="IPR001452">
    <property type="entry name" value="SH3_domain"/>
</dbReference>
<evidence type="ECO:0000313" key="8">
    <source>
        <dbReference type="Proteomes" id="UP000054845"/>
    </source>
</evidence>
<feature type="domain" description="SH3" evidence="6">
    <location>
        <begin position="372"/>
        <end position="432"/>
    </location>
</feature>
<feature type="transmembrane region" description="Helical" evidence="4">
    <location>
        <begin position="299"/>
        <end position="322"/>
    </location>
</feature>
<reference evidence="7 8" key="1">
    <citation type="submission" date="2014-09" db="EMBL/GenBank/DDBJ databases">
        <authorList>
            <person name="Magalhaes I.L.F."/>
            <person name="Oliveira U."/>
            <person name="Santos F.R."/>
            <person name="Vidigal T.H.D.A."/>
            <person name="Brescovit A.D."/>
            <person name="Santos A.J."/>
        </authorList>
    </citation>
    <scope>NUCLEOTIDE SEQUENCE [LARGE SCALE GENOMIC DNA]</scope>
</reference>
<keyword evidence="8" id="KW-1185">Reference proteome</keyword>
<feature type="region of interest" description="Disordered" evidence="3">
    <location>
        <begin position="435"/>
        <end position="489"/>
    </location>
</feature>
<dbReference type="Pfam" id="PF14604">
    <property type="entry name" value="SH3_9"/>
    <property type="match status" value="1"/>
</dbReference>
<keyword evidence="5" id="KW-0732">Signal</keyword>
<evidence type="ECO:0000256" key="1">
    <source>
        <dbReference type="ARBA" id="ARBA00022443"/>
    </source>
</evidence>
<dbReference type="Proteomes" id="UP000054845">
    <property type="component" value="Unassembled WGS sequence"/>
</dbReference>
<dbReference type="STRING" id="401625.A0A0P1BST4"/>
<keyword evidence="4" id="KW-0472">Membrane</keyword>
<feature type="chain" id="PRO_5006059809" description="SH3 domain-containing protein" evidence="5">
    <location>
        <begin position="19"/>
        <end position="489"/>
    </location>
</feature>
<evidence type="ECO:0000259" key="6">
    <source>
        <dbReference type="PROSITE" id="PS50002"/>
    </source>
</evidence>
<dbReference type="SUPFAM" id="SSF50044">
    <property type="entry name" value="SH3-domain"/>
    <property type="match status" value="1"/>
</dbReference>
<dbReference type="OrthoDB" id="5340910at2759"/>
<dbReference type="PROSITE" id="PS50002">
    <property type="entry name" value="SH3"/>
    <property type="match status" value="1"/>
</dbReference>
<keyword evidence="4" id="KW-0812">Transmembrane</keyword>
<dbReference type="CDD" id="cd00174">
    <property type="entry name" value="SH3"/>
    <property type="match status" value="1"/>
</dbReference>
<dbReference type="InterPro" id="IPR036028">
    <property type="entry name" value="SH3-like_dom_sf"/>
</dbReference>
<evidence type="ECO:0000256" key="2">
    <source>
        <dbReference type="PROSITE-ProRule" id="PRU00192"/>
    </source>
</evidence>
<feature type="compositionally biased region" description="Low complexity" evidence="3">
    <location>
        <begin position="257"/>
        <end position="282"/>
    </location>
</feature>
<dbReference type="AlphaFoldDB" id="A0A0P1BST4"/>
<feature type="compositionally biased region" description="Low complexity" evidence="3">
    <location>
        <begin position="344"/>
        <end position="358"/>
    </location>
</feature>
<proteinExistence type="predicted"/>
<feature type="compositionally biased region" description="Low complexity" evidence="3">
    <location>
        <begin position="449"/>
        <end position="459"/>
    </location>
</feature>
<dbReference type="Gene3D" id="2.30.30.40">
    <property type="entry name" value="SH3 Domains"/>
    <property type="match status" value="1"/>
</dbReference>
<organism evidence="7 8">
    <name type="scientific">Ceraceosorus bombacis</name>
    <dbReference type="NCBI Taxonomy" id="401625"/>
    <lineage>
        <taxon>Eukaryota</taxon>
        <taxon>Fungi</taxon>
        <taxon>Dikarya</taxon>
        <taxon>Basidiomycota</taxon>
        <taxon>Ustilaginomycotina</taxon>
        <taxon>Exobasidiomycetes</taxon>
        <taxon>Ceraceosorales</taxon>
        <taxon>Ceraceosoraceae</taxon>
        <taxon>Ceraceosorus</taxon>
    </lineage>
</organism>
<dbReference type="SMART" id="SM00326">
    <property type="entry name" value="SH3"/>
    <property type="match status" value="1"/>
</dbReference>
<feature type="compositionally biased region" description="Gly residues" evidence="3">
    <location>
        <begin position="437"/>
        <end position="448"/>
    </location>
</feature>
<dbReference type="EMBL" id="CCYA01000389">
    <property type="protein sequence ID" value="CEH19481.1"/>
    <property type="molecule type" value="Genomic_DNA"/>
</dbReference>